<gene>
    <name evidence="1" type="ORF">EVAR_11451_1</name>
</gene>
<protein>
    <submittedName>
        <fullName evidence="1">Uncharacterized protein</fullName>
    </submittedName>
</protein>
<accession>A0A4C1TM57</accession>
<reference evidence="1 2" key="1">
    <citation type="journal article" date="2019" name="Commun. Biol.">
        <title>The bagworm genome reveals a unique fibroin gene that provides high tensile strength.</title>
        <authorList>
            <person name="Kono N."/>
            <person name="Nakamura H."/>
            <person name="Ohtoshi R."/>
            <person name="Tomita M."/>
            <person name="Numata K."/>
            <person name="Arakawa K."/>
        </authorList>
    </citation>
    <scope>NUCLEOTIDE SEQUENCE [LARGE SCALE GENOMIC DNA]</scope>
</reference>
<organism evidence="1 2">
    <name type="scientific">Eumeta variegata</name>
    <name type="common">Bagworm moth</name>
    <name type="synonym">Eumeta japonica</name>
    <dbReference type="NCBI Taxonomy" id="151549"/>
    <lineage>
        <taxon>Eukaryota</taxon>
        <taxon>Metazoa</taxon>
        <taxon>Ecdysozoa</taxon>
        <taxon>Arthropoda</taxon>
        <taxon>Hexapoda</taxon>
        <taxon>Insecta</taxon>
        <taxon>Pterygota</taxon>
        <taxon>Neoptera</taxon>
        <taxon>Endopterygota</taxon>
        <taxon>Lepidoptera</taxon>
        <taxon>Glossata</taxon>
        <taxon>Ditrysia</taxon>
        <taxon>Tineoidea</taxon>
        <taxon>Psychidae</taxon>
        <taxon>Oiketicinae</taxon>
        <taxon>Eumeta</taxon>
    </lineage>
</organism>
<evidence type="ECO:0000313" key="1">
    <source>
        <dbReference type="EMBL" id="GBP15154.1"/>
    </source>
</evidence>
<keyword evidence="2" id="KW-1185">Reference proteome</keyword>
<dbReference type="AlphaFoldDB" id="A0A4C1TM57"/>
<dbReference type="Proteomes" id="UP000299102">
    <property type="component" value="Unassembled WGS sequence"/>
</dbReference>
<proteinExistence type="predicted"/>
<comment type="caution">
    <text evidence="1">The sequence shown here is derived from an EMBL/GenBank/DDBJ whole genome shotgun (WGS) entry which is preliminary data.</text>
</comment>
<evidence type="ECO:0000313" key="2">
    <source>
        <dbReference type="Proteomes" id="UP000299102"/>
    </source>
</evidence>
<dbReference type="EMBL" id="BGZK01000069">
    <property type="protein sequence ID" value="GBP15154.1"/>
    <property type="molecule type" value="Genomic_DNA"/>
</dbReference>
<name>A0A4C1TM57_EUMVA</name>
<sequence length="109" mass="12097">MKYGNIPTAQRKRIESTQLSLANDAPVAAHALGALDDEQHHLQMRGVPPHNSTASIRLLDEHLPSRWLGTYDLTQWNPEMTFILTIYSPARARASAAHSQSDHGCERVG</sequence>